<protein>
    <submittedName>
        <fullName evidence="1">Unannotated protein</fullName>
    </submittedName>
</protein>
<dbReference type="SUPFAM" id="SSF56300">
    <property type="entry name" value="Metallo-dependent phosphatases"/>
    <property type="match status" value="1"/>
</dbReference>
<reference evidence="1" key="1">
    <citation type="submission" date="2020-05" db="EMBL/GenBank/DDBJ databases">
        <authorList>
            <person name="Chiriac C."/>
            <person name="Salcher M."/>
            <person name="Ghai R."/>
            <person name="Kavagutti S V."/>
        </authorList>
    </citation>
    <scope>NUCLEOTIDE SEQUENCE</scope>
</reference>
<accession>A0A6J7DR38</accession>
<proteinExistence type="predicted"/>
<dbReference type="InterPro" id="IPR029052">
    <property type="entry name" value="Metallo-depent_PP-like"/>
</dbReference>
<sequence>MVAGPILEAIGAALPAGAEVIVLAGNHDHEIVAPWLDAGALEQDPEPLGEGRMAPHSATPLGQAIADRLGPRVRTRLAYPGIWLREDVWATHGHYTDRLITIPTFERIAAGAMGRVVGALPEGPGALASAEDFEAALAPLYGWLDRLANGRAAGSRWAASGATAKAYELLTPDSRRPLRGRAFAALLPVGIAGLNLAGIGPVHHRIDSDELRRAGLIAMGRVVGLMGIEARHVIFGHTHCAGPLDWHNPAEFRTPCGAQLINTGCWTQEPRIETENPRSPYRPGYGVVLEDEGPPQLVRLTEDLGRVPVHSF</sequence>
<evidence type="ECO:0000313" key="1">
    <source>
        <dbReference type="EMBL" id="CAB4869763.1"/>
    </source>
</evidence>
<organism evidence="1">
    <name type="scientific">freshwater metagenome</name>
    <dbReference type="NCBI Taxonomy" id="449393"/>
    <lineage>
        <taxon>unclassified sequences</taxon>
        <taxon>metagenomes</taxon>
        <taxon>ecological metagenomes</taxon>
    </lineage>
</organism>
<gene>
    <name evidence="1" type="ORF">UFOPK3423_00675</name>
</gene>
<name>A0A6J7DR38_9ZZZZ</name>
<dbReference type="AlphaFoldDB" id="A0A6J7DR38"/>
<dbReference type="EMBL" id="CAFBLQ010000055">
    <property type="protein sequence ID" value="CAB4869763.1"/>
    <property type="molecule type" value="Genomic_DNA"/>
</dbReference>